<dbReference type="Gene3D" id="1.20.1270.90">
    <property type="entry name" value="AF1782-like"/>
    <property type="match status" value="1"/>
</dbReference>
<evidence type="ECO:0000256" key="2">
    <source>
        <dbReference type="ARBA" id="ARBA00022801"/>
    </source>
</evidence>
<proteinExistence type="inferred from homology"/>
<evidence type="ECO:0000256" key="6">
    <source>
        <dbReference type="ARBA" id="ARBA00023326"/>
    </source>
</evidence>
<keyword evidence="5 8" id="KW-0326">Glycosidase</keyword>
<dbReference type="Gene3D" id="3.20.20.80">
    <property type="entry name" value="Glycosidases"/>
    <property type="match status" value="1"/>
</dbReference>
<dbReference type="InterPro" id="IPR017853">
    <property type="entry name" value="GH"/>
</dbReference>
<keyword evidence="6" id="KW-0624">Polysaccharide degradation</keyword>
<evidence type="ECO:0000256" key="3">
    <source>
        <dbReference type="ARBA" id="ARBA00023001"/>
    </source>
</evidence>
<dbReference type="GO" id="GO:0005576">
    <property type="term" value="C:extracellular region"/>
    <property type="evidence" value="ECO:0007669"/>
    <property type="project" value="TreeGrafter"/>
</dbReference>
<dbReference type="GeneID" id="98062037"/>
<dbReference type="InterPro" id="IPR003343">
    <property type="entry name" value="Big_2"/>
</dbReference>
<evidence type="ECO:0000256" key="4">
    <source>
        <dbReference type="ARBA" id="ARBA00023277"/>
    </source>
</evidence>
<dbReference type="Pfam" id="PF00150">
    <property type="entry name" value="Cellulase"/>
    <property type="match status" value="1"/>
</dbReference>
<dbReference type="EMBL" id="CP020991">
    <property type="protein sequence ID" value="AUO18792.1"/>
    <property type="molecule type" value="Genomic_DNA"/>
</dbReference>
<dbReference type="GO" id="GO:0008810">
    <property type="term" value="F:cellulase activity"/>
    <property type="evidence" value="ECO:0007669"/>
    <property type="project" value="UniProtKB-EC"/>
</dbReference>
<dbReference type="InterPro" id="IPR008964">
    <property type="entry name" value="Invasin/intimin_cell_adhesion"/>
</dbReference>
<dbReference type="PANTHER" id="PTHR31297:SF41">
    <property type="entry name" value="ENDOGLUCANASE, PUTATIVE (AFU_ORTHOLOGUE AFUA_5G01830)-RELATED"/>
    <property type="match status" value="1"/>
</dbReference>
<dbReference type="PANTHER" id="PTHR31297">
    <property type="entry name" value="GLUCAN ENDO-1,6-BETA-GLUCOSIDASE B"/>
    <property type="match status" value="1"/>
</dbReference>
<feature type="domain" description="BIG2" evidence="7">
    <location>
        <begin position="962"/>
        <end position="1044"/>
    </location>
</feature>
<dbReference type="SUPFAM" id="SSF51445">
    <property type="entry name" value="(Trans)glycosidases"/>
    <property type="match status" value="1"/>
</dbReference>
<dbReference type="GO" id="GO:0009986">
    <property type="term" value="C:cell surface"/>
    <property type="evidence" value="ECO:0007669"/>
    <property type="project" value="TreeGrafter"/>
</dbReference>
<dbReference type="GO" id="GO:0008422">
    <property type="term" value="F:beta-glucosidase activity"/>
    <property type="evidence" value="ECO:0007669"/>
    <property type="project" value="TreeGrafter"/>
</dbReference>
<feature type="domain" description="BIG2" evidence="7">
    <location>
        <begin position="618"/>
        <end position="693"/>
    </location>
</feature>
<keyword evidence="2 8" id="KW-0378">Hydrolase</keyword>
<accession>A0A2K9P0I8</accession>
<dbReference type="OrthoDB" id="9800955at2"/>
<keyword evidence="4" id="KW-0119">Carbohydrate metabolism</keyword>
<dbReference type="SUPFAM" id="SSF49373">
    <property type="entry name" value="Invasin/intimin cell-adhesion fragments"/>
    <property type="match status" value="2"/>
</dbReference>
<comment type="similarity">
    <text evidence="1">Belongs to the glycosyl hydrolase 5 (cellulase A) family.</text>
</comment>
<dbReference type="Gene3D" id="2.60.40.1080">
    <property type="match status" value="3"/>
</dbReference>
<evidence type="ECO:0000259" key="7">
    <source>
        <dbReference type="SMART" id="SM00635"/>
    </source>
</evidence>
<name>A0A2K9P0I8_9FIRM</name>
<sequence>MHLKKLLAFVLTWVLGIAGTSAGMVTVFAANPWDGMVETSVLEKVTDTTNRVGTDGTFDGYIQTVQGADLLNSSYIKVTYTVTGTVTDDTEIFTVQPFDTAWGGWNDNKIKIGDSILSDGVYTAYLSVADVKASLTSGTLKGINISFLENSGYDATLTGYYYLAPETEDPGVMTDKKRLKLSLDYCAGMDESKYQPDSWSTFQKAVTTAQSVYNSSVADTKYASARADLEKAKSKLLFVDSTESSNPMDFRIISGDNTIYEMGVGWNLGNTMDGHTGFHPAETAWQSVVTTQEIIKAVHDAGFNTVRVPVTWGDMIDDENGYAINDAWINRVQDIVDYCTSLDMYTIINIHHDGAEQDGWLRVAADDIDKVYEKFECVWRHIAEHFKDYDEHLIFESANELTCMEGSDKNSSAAITKDTPVIVNLNQIFVNVVRSTGSNNTKRWLSAVSHYANGGTQSGFALPTDYYNSSNRLMFSAHIYKSSTKTSWTYSEVYEVVSALTKMVKKHKVPIILGEYGNRNKMNSANPSGYNDIDRAWFDEIVTRACQVGKVVPCVWDQGWFDLTQKPDSTFSVWNREGNAPIFKTITDAMMRGVYLTPSSKNKSYDMTDIAINPAITNITDISLSDANIDIEYGDSVTVSAEVQPLGTNDVLLWKSSDDSVATVSRGMIRGRKIGYATITAFSQSGSKEAEMTVRVLPKNSDKQITSILTDSESYQVMKDKYVNMSVSAEPADNTDSLIYSSSNPRVATINPLGKIVGVSAGQTYITVMSSSGITKTVPVTVTESSSDESIELAANVYYNDSLYAANEIGTPIKVKGDGQYTVSFDTATDLSDKAKTAGIKYLKNLTSVYIKDNAVATGQAVKSPLDSCDIRYDSIKLDGVSLTITKTDFKSALKENSVFDTNDPINGWDGSAVKEVSSSNHTVNFTSSDTPSKIEITFTLQNLKFTPNSSDDSKPAEKHEAVSEKRIVLNAGDNVDIKTKITPADSTSLVTFVSSDESVAMVKDNAVSADNNGVCTAKFTALREGSAKITAVTDNGLTVEFDVTVGSMAFSNAKAVIDGGKVTSVTADMNYAPESDILAVVCVYDADGRMSVYDSKPVGLDNMSNGKLTVSGFDIPVSDGQTAKAFIWNSFEQMIPLSD</sequence>
<dbReference type="RefSeq" id="WP_102365044.1">
    <property type="nucleotide sequence ID" value="NZ_CP020991.1"/>
</dbReference>
<evidence type="ECO:0000256" key="1">
    <source>
        <dbReference type="ARBA" id="ARBA00005641"/>
    </source>
</evidence>
<keyword evidence="3" id="KW-0136">Cellulose degradation</keyword>
<organism evidence="8 9">
    <name type="scientific">Monoglobus pectinilyticus</name>
    <dbReference type="NCBI Taxonomy" id="1981510"/>
    <lineage>
        <taxon>Bacteria</taxon>
        <taxon>Bacillati</taxon>
        <taxon>Bacillota</taxon>
        <taxon>Clostridia</taxon>
        <taxon>Monoglobales</taxon>
        <taxon>Monoglobaceae</taxon>
        <taxon>Monoglobus</taxon>
    </lineage>
</organism>
<evidence type="ECO:0000313" key="8">
    <source>
        <dbReference type="EMBL" id="AUO18792.1"/>
    </source>
</evidence>
<keyword evidence="9" id="KW-1185">Reference proteome</keyword>
<dbReference type="InterPro" id="IPR050386">
    <property type="entry name" value="Glycosyl_hydrolase_5"/>
</dbReference>
<dbReference type="AlphaFoldDB" id="A0A2K9P0I8"/>
<dbReference type="GO" id="GO:0030245">
    <property type="term" value="P:cellulose catabolic process"/>
    <property type="evidence" value="ECO:0007669"/>
    <property type="project" value="UniProtKB-KW"/>
</dbReference>
<dbReference type="SMART" id="SM00635">
    <property type="entry name" value="BID_2"/>
    <property type="match status" value="3"/>
</dbReference>
<dbReference type="Proteomes" id="UP000235589">
    <property type="component" value="Chromosome"/>
</dbReference>
<feature type="domain" description="BIG2" evidence="7">
    <location>
        <begin position="704"/>
        <end position="780"/>
    </location>
</feature>
<dbReference type="InterPro" id="IPR001547">
    <property type="entry name" value="Glyco_hydro_5"/>
</dbReference>
<evidence type="ECO:0000256" key="5">
    <source>
        <dbReference type="ARBA" id="ARBA00023295"/>
    </source>
</evidence>
<dbReference type="EC" id="3.2.1.4" evidence="8"/>
<gene>
    <name evidence="8" type="ORF">B9O19_00609</name>
</gene>
<protein>
    <submittedName>
        <fullName evidence="8">Endoglucanase family 5</fullName>
        <ecNumber evidence="8">3.2.1.4</ecNumber>
    </submittedName>
</protein>
<evidence type="ECO:0000313" key="9">
    <source>
        <dbReference type="Proteomes" id="UP000235589"/>
    </source>
</evidence>
<dbReference type="KEGG" id="mpec:B9O19_00609"/>
<reference evidence="8 9" key="1">
    <citation type="submission" date="2017-04" db="EMBL/GenBank/DDBJ databases">
        <title>Monoglobus pectinilyticus 14 draft genome.</title>
        <authorList>
            <person name="Kim C."/>
            <person name="Rosendale D.I."/>
            <person name="Kelly W.J."/>
            <person name="Tannock G.W."/>
            <person name="Patchett M.L."/>
            <person name="Jordens J.Z."/>
        </authorList>
    </citation>
    <scope>NUCLEOTIDE SEQUENCE [LARGE SCALE GENOMIC DNA]</scope>
    <source>
        <strain evidence="8 9">14</strain>
    </source>
</reference>
<dbReference type="Pfam" id="PF02368">
    <property type="entry name" value="Big_2"/>
    <property type="match status" value="3"/>
</dbReference>